<accession>F8N8L0</accession>
<sequence length="94" mass="10901">MTARKSEKDREIAKLERELNKANNDLAEANEKLKSTRSELRSPKSEKNKKRANCKTDRGTKQIAFRTTWGCKYNELVIKLAVLLRSRLPPTDRI</sequence>
<dbReference type="GO" id="GO:0016787">
    <property type="term" value="F:hydrolase activity"/>
    <property type="evidence" value="ECO:0007669"/>
    <property type="project" value="UniProtKB-KW"/>
</dbReference>
<dbReference type="AlphaFoldDB" id="F8N8L0"/>
<feature type="region of interest" description="Disordered" evidence="1">
    <location>
        <begin position="17"/>
        <end position="55"/>
    </location>
</feature>
<dbReference type="RefSeq" id="WP_007573764.1">
    <property type="nucleotide sequence ID" value="NZ_BPTS01000001.1"/>
</dbReference>
<feature type="compositionally biased region" description="Basic and acidic residues" evidence="1">
    <location>
        <begin position="29"/>
        <end position="46"/>
    </location>
</feature>
<keyword evidence="3" id="KW-1185">Reference proteome</keyword>
<keyword evidence="2" id="KW-0378">Hydrolase</keyword>
<dbReference type="HOGENOM" id="CLU_2383708_0_0_10"/>
<dbReference type="EMBL" id="GL945017">
    <property type="protein sequence ID" value="EGN56577.1"/>
    <property type="molecule type" value="Genomic_DNA"/>
</dbReference>
<dbReference type="Proteomes" id="UP000002772">
    <property type="component" value="Unassembled WGS sequence"/>
</dbReference>
<evidence type="ECO:0000313" key="2">
    <source>
        <dbReference type="EMBL" id="EGN56577.1"/>
    </source>
</evidence>
<reference evidence="3" key="1">
    <citation type="journal article" date="2011" name="Stand. Genomic Sci.">
        <title>Non-contiguous finished genome sequence of the opportunistic oral pathogen Prevotella multisaccharivorax type strain (PPPA20).</title>
        <authorList>
            <person name="Pati A."/>
            <person name="Gronow S."/>
            <person name="Lu M."/>
            <person name="Lapidus A."/>
            <person name="Nolan M."/>
            <person name="Lucas S."/>
            <person name="Hammon N."/>
            <person name="Deshpande S."/>
            <person name="Cheng J.F."/>
            <person name="Tapia R."/>
            <person name="Han C."/>
            <person name="Goodwin L."/>
            <person name="Pitluck S."/>
            <person name="Liolios K."/>
            <person name="Pagani I."/>
            <person name="Mavromatis K."/>
            <person name="Mikhailova N."/>
            <person name="Huntemann M."/>
            <person name="Chen A."/>
            <person name="Palaniappan K."/>
            <person name="Land M."/>
            <person name="Hauser L."/>
            <person name="Detter J.C."/>
            <person name="Brambilla E.M."/>
            <person name="Rohde M."/>
            <person name="Goker M."/>
            <person name="Woyke T."/>
            <person name="Bristow J."/>
            <person name="Eisen J.A."/>
            <person name="Markowitz V."/>
            <person name="Hugenholtz P."/>
            <person name="Kyrpides N.C."/>
            <person name="Klenk H.P."/>
            <person name="Ivanova N."/>
        </authorList>
    </citation>
    <scope>NUCLEOTIDE SEQUENCE [LARGE SCALE GENOMIC DNA]</scope>
    <source>
        <strain evidence="3">DSM 17128</strain>
    </source>
</reference>
<gene>
    <name evidence="2" type="ORF">Premu_1137</name>
</gene>
<organism evidence="2 3">
    <name type="scientific">Hallella multisaccharivorax DSM 17128</name>
    <dbReference type="NCBI Taxonomy" id="688246"/>
    <lineage>
        <taxon>Bacteria</taxon>
        <taxon>Pseudomonadati</taxon>
        <taxon>Bacteroidota</taxon>
        <taxon>Bacteroidia</taxon>
        <taxon>Bacteroidales</taxon>
        <taxon>Prevotellaceae</taxon>
        <taxon>Hallella</taxon>
    </lineage>
</organism>
<evidence type="ECO:0000313" key="3">
    <source>
        <dbReference type="Proteomes" id="UP000002772"/>
    </source>
</evidence>
<protein>
    <submittedName>
        <fullName evidence="2">Ubiquitin carboxyl-terminal hydrolase</fullName>
    </submittedName>
</protein>
<name>F8N8L0_9BACT</name>
<evidence type="ECO:0000256" key="1">
    <source>
        <dbReference type="SAM" id="MobiDB-lite"/>
    </source>
</evidence>
<proteinExistence type="predicted"/>